<evidence type="ECO:0000313" key="3">
    <source>
        <dbReference type="Proteomes" id="UP000239874"/>
    </source>
</evidence>
<dbReference type="Proteomes" id="UP000239874">
    <property type="component" value="Unassembled WGS sequence"/>
</dbReference>
<dbReference type="SUPFAM" id="SSF56112">
    <property type="entry name" value="Protein kinase-like (PK-like)"/>
    <property type="match status" value="1"/>
</dbReference>
<organism evidence="2 3">
    <name type="scientific">Nocardia nova</name>
    <dbReference type="NCBI Taxonomy" id="37330"/>
    <lineage>
        <taxon>Bacteria</taxon>
        <taxon>Bacillati</taxon>
        <taxon>Actinomycetota</taxon>
        <taxon>Actinomycetes</taxon>
        <taxon>Mycobacteriales</taxon>
        <taxon>Nocardiaceae</taxon>
        <taxon>Nocardia</taxon>
    </lineage>
</organism>
<dbReference type="InterPro" id="IPR011009">
    <property type="entry name" value="Kinase-like_dom_sf"/>
</dbReference>
<sequence>MLELCRQHLDPSSKPVAEHAGNPRTAVLRVATAAHGEVIVKAHRDRDRHLNELHAYQHWTSALSSRAPQLLKQIDEPPALIVTAVPGTVLADKKLPRESERAAYEQAGALLAAWHAIQAPTCTADMTSRLAERGHAWLELAADILPARDRNTIRAHLRELATIANVPAVPCHLDFTPRNLVHGPDGTVRLIDFEHARLDLAARDLVRLADRYWRGRPDLEAAFVNSYGPLSDLDRQIIEHCTYFDWLTSAVRATGRRLPADPPTIS</sequence>
<accession>A0A2S6AMP8</accession>
<dbReference type="EMBL" id="PSZC01000014">
    <property type="protein sequence ID" value="PPJ36498.1"/>
    <property type="molecule type" value="Genomic_DNA"/>
</dbReference>
<proteinExistence type="predicted"/>
<name>A0A2S6AMP8_9NOCA</name>
<dbReference type="InterPro" id="IPR002575">
    <property type="entry name" value="Aminoglycoside_PTrfase"/>
</dbReference>
<dbReference type="AlphaFoldDB" id="A0A2S6AMP8"/>
<evidence type="ECO:0000259" key="1">
    <source>
        <dbReference type="Pfam" id="PF01636"/>
    </source>
</evidence>
<dbReference type="Gene3D" id="3.90.1200.10">
    <property type="match status" value="1"/>
</dbReference>
<evidence type="ECO:0000313" key="2">
    <source>
        <dbReference type="EMBL" id="PPJ36498.1"/>
    </source>
</evidence>
<protein>
    <recommendedName>
        <fullName evidence="1">Aminoglycoside phosphotransferase domain-containing protein</fullName>
    </recommendedName>
</protein>
<reference evidence="2 3" key="1">
    <citation type="submission" date="2018-02" db="EMBL/GenBank/DDBJ databases">
        <title>8 Nocardia nova and 1 Nocardia cyriacigeorgica strain used for evolution to TMP-SMX.</title>
        <authorList>
            <person name="Mehta H."/>
            <person name="Weng J."/>
            <person name="Shamoo Y."/>
        </authorList>
    </citation>
    <scope>NUCLEOTIDE SEQUENCE [LARGE SCALE GENOMIC DNA]</scope>
    <source>
        <strain evidence="2 3">MDA3139</strain>
    </source>
</reference>
<gene>
    <name evidence="2" type="ORF">C5E45_20370</name>
</gene>
<comment type="caution">
    <text evidence="2">The sequence shown here is derived from an EMBL/GenBank/DDBJ whole genome shotgun (WGS) entry which is preliminary data.</text>
</comment>
<feature type="domain" description="Aminoglycoside phosphotransferase" evidence="1">
    <location>
        <begin position="28"/>
        <end position="231"/>
    </location>
</feature>
<dbReference type="Pfam" id="PF01636">
    <property type="entry name" value="APH"/>
    <property type="match status" value="1"/>
</dbReference>